<organism evidence="1 2">
    <name type="scientific">Massilia aquatica</name>
    <dbReference type="NCBI Taxonomy" id="2609000"/>
    <lineage>
        <taxon>Bacteria</taxon>
        <taxon>Pseudomonadati</taxon>
        <taxon>Pseudomonadota</taxon>
        <taxon>Betaproteobacteria</taxon>
        <taxon>Burkholderiales</taxon>
        <taxon>Oxalobacteraceae</taxon>
        <taxon>Telluria group</taxon>
        <taxon>Massilia</taxon>
    </lineage>
</organism>
<dbReference type="Proteomes" id="UP000819052">
    <property type="component" value="Unassembled WGS sequence"/>
</dbReference>
<keyword evidence="2" id="KW-1185">Reference proteome</keyword>
<proteinExistence type="predicted"/>
<comment type="caution">
    <text evidence="1">The sequence shown here is derived from an EMBL/GenBank/DDBJ whole genome shotgun (WGS) entry which is preliminary data.</text>
</comment>
<dbReference type="RefSeq" id="WP_167075792.1">
    <property type="nucleotide sequence ID" value="NZ_VVIW01000003.1"/>
</dbReference>
<sequence>MQILQSTLSHVFVGVLGAVIALSARAGEANNADILGKWTVVTALDSADVTAIDDKQAKRLVGKPVSISKDSFAFDGRVCRSPTYARTQERTADYFREQMHASTDKLHLPATVTPIDARCTFLFPKADGKLMFLWKGFFFDAQRKKPWQNRR</sequence>
<gene>
    <name evidence="1" type="ORF">F1609_07085</name>
</gene>
<evidence type="ECO:0000313" key="1">
    <source>
        <dbReference type="EMBL" id="NHZ39924.1"/>
    </source>
</evidence>
<accession>A0ABX0M0Z7</accession>
<name>A0ABX0M0Z7_9BURK</name>
<protein>
    <recommendedName>
        <fullName evidence="3">Lipocalin-like domain-containing protein</fullName>
    </recommendedName>
</protein>
<reference evidence="1 2" key="1">
    <citation type="submission" date="2019-09" db="EMBL/GenBank/DDBJ databases">
        <title>Taxonomy of Antarctic Massilia spp.: description of Massilia rubra sp. nov., Massilia aquatica sp. nov., Massilia mucilaginosa sp. nov., Massilia frigida sp. nov. isolated from streams, lakes and regoliths.</title>
        <authorList>
            <person name="Holochova P."/>
            <person name="Sedlacek I."/>
            <person name="Kralova S."/>
            <person name="Maslanova I."/>
            <person name="Busse H.-J."/>
            <person name="Stankova E."/>
            <person name="Vrbovska V."/>
            <person name="Kovarovic V."/>
            <person name="Bartak M."/>
            <person name="Svec P."/>
            <person name="Pantucek R."/>
        </authorList>
    </citation>
    <scope>NUCLEOTIDE SEQUENCE [LARGE SCALE GENOMIC DNA]</scope>
    <source>
        <strain evidence="1 2">CCM 8693</strain>
    </source>
</reference>
<evidence type="ECO:0008006" key="3">
    <source>
        <dbReference type="Google" id="ProtNLM"/>
    </source>
</evidence>
<evidence type="ECO:0000313" key="2">
    <source>
        <dbReference type="Proteomes" id="UP000819052"/>
    </source>
</evidence>
<dbReference type="EMBL" id="VVIW01000003">
    <property type="protein sequence ID" value="NHZ39924.1"/>
    <property type="molecule type" value="Genomic_DNA"/>
</dbReference>